<dbReference type="FunFam" id="1.50.10.130:FF:000001">
    <property type="entry name" value="Isoprene synthase, chloroplastic"/>
    <property type="match status" value="1"/>
</dbReference>
<dbReference type="InterPro" id="IPR050148">
    <property type="entry name" value="Terpene_synthase-like"/>
</dbReference>
<dbReference type="CDD" id="cd00684">
    <property type="entry name" value="Terpene_cyclase_plant_C1"/>
    <property type="match status" value="1"/>
</dbReference>
<feature type="domain" description="Terpene synthase metal-binding" evidence="6">
    <location>
        <begin position="291"/>
        <end position="527"/>
    </location>
</feature>
<dbReference type="SFLD" id="SFLDG01019">
    <property type="entry name" value="Terpene_Cyclase_Like_1_C_Termi"/>
    <property type="match status" value="1"/>
</dbReference>
<dbReference type="InterPro" id="IPR034741">
    <property type="entry name" value="Terpene_cyclase-like_1_C"/>
</dbReference>
<gene>
    <name evidence="8" type="primary">LOC111434993</name>
</gene>
<proteinExistence type="predicted"/>
<evidence type="ECO:0000313" key="7">
    <source>
        <dbReference type="Proteomes" id="UP000504609"/>
    </source>
</evidence>
<feature type="domain" description="Terpene synthase N-terminal" evidence="5">
    <location>
        <begin position="56"/>
        <end position="232"/>
    </location>
</feature>
<comment type="cofactor">
    <cofactor evidence="1">
        <name>Mg(2+)</name>
        <dbReference type="ChEBI" id="CHEBI:18420"/>
    </cofactor>
</comment>
<dbReference type="SFLD" id="SFLDG01604">
    <property type="entry name" value="Terpene_Cyclase_Like_1_C_Termi"/>
    <property type="match status" value="1"/>
</dbReference>
<dbReference type="Pfam" id="PF01397">
    <property type="entry name" value="Terpene_synth"/>
    <property type="match status" value="1"/>
</dbReference>
<dbReference type="InterPro" id="IPR008949">
    <property type="entry name" value="Isoprenoid_synthase_dom_sf"/>
</dbReference>
<dbReference type="SFLD" id="SFLDS00005">
    <property type="entry name" value="Isoprenoid_Synthase_Type_I"/>
    <property type="match status" value="1"/>
</dbReference>
<dbReference type="InterPro" id="IPR008930">
    <property type="entry name" value="Terpenoid_cyclase/PrenylTrfase"/>
</dbReference>
<evidence type="ECO:0000256" key="3">
    <source>
        <dbReference type="ARBA" id="ARBA00022842"/>
    </source>
</evidence>
<dbReference type="PANTHER" id="PTHR31225">
    <property type="entry name" value="OS04G0344100 PROTEIN-RELATED"/>
    <property type="match status" value="1"/>
</dbReference>
<evidence type="ECO:0000256" key="4">
    <source>
        <dbReference type="ARBA" id="ARBA00023239"/>
    </source>
</evidence>
<accession>A0A6J1EJW9</accession>
<dbReference type="RefSeq" id="XP_022928104.1">
    <property type="nucleotide sequence ID" value="XM_023072336.1"/>
</dbReference>
<keyword evidence="2" id="KW-0479">Metal-binding</keyword>
<dbReference type="InterPro" id="IPR005630">
    <property type="entry name" value="Terpene_synthase_metal-bd"/>
</dbReference>
<dbReference type="GO" id="GO:0016102">
    <property type="term" value="P:diterpenoid biosynthetic process"/>
    <property type="evidence" value="ECO:0007669"/>
    <property type="project" value="InterPro"/>
</dbReference>
<dbReference type="InterPro" id="IPR036965">
    <property type="entry name" value="Terpene_synth_N_sf"/>
</dbReference>
<name>A0A6J1EJW9_CUCMO</name>
<keyword evidence="4" id="KW-0456">Lyase</keyword>
<evidence type="ECO:0000256" key="1">
    <source>
        <dbReference type="ARBA" id="ARBA00001946"/>
    </source>
</evidence>
<sequence>MALHPFLTSFTTDFFMKRVYFDLNSSFIPPTVKVNCVAIVSNQTIVRRSGNYQPPIWKHEYIQSLNSEFKGEIYVERFNELKKEVDVMINQIIDDPLKNFELIDTLQRLGISYHFENEIKDLLKRTYEKSYESDDWKKNNLYATSLEFRILRQHGLNVSQEVFNNFKDETKNFSKQLYEDLNGILSLYEASFLCIEGENILETAKHFTINYLENYMRSCKDEYEASIIRHALELPIHWRLSRLDTRWFIDIYERKEDMNPILLELAKLDFNRVQSIHQEDLKYASSWWRSTGFGKKLSFARDRLMENFFWTVGVGFEPELSYFRRMGVKINALTTSIDDVYDIYGTLDELELFTDAVERWDVGAVDQLPDYMKICFFVLHNAINEMAFDALRDKGINVIQYLKKLWVDLCKAYMLEARWYHSRYKPTLEEYLDNAWISISGPVILIHAYVFVTSPTFQDMESLVEYADIIRWSSTIVRLADDLGTSSDEIKRGDIPKSVQCYMNDTGASESKAREHVRHLIDETWKKLNKIDVENSVFPPVFIKIAKNLARMAQCIYQHGDGHGLGHQETNEDIASLLIRPISIRSYSG</sequence>
<dbReference type="GeneID" id="111434993"/>
<reference evidence="8" key="1">
    <citation type="submission" date="2025-08" db="UniProtKB">
        <authorList>
            <consortium name="RefSeq"/>
        </authorList>
    </citation>
    <scope>IDENTIFICATION</scope>
    <source>
        <tissue evidence="8">Young leaves</tissue>
    </source>
</reference>
<dbReference type="AlphaFoldDB" id="A0A6J1EJW9"/>
<evidence type="ECO:0000259" key="5">
    <source>
        <dbReference type="Pfam" id="PF01397"/>
    </source>
</evidence>
<evidence type="ECO:0000259" key="6">
    <source>
        <dbReference type="Pfam" id="PF03936"/>
    </source>
</evidence>
<evidence type="ECO:0000256" key="2">
    <source>
        <dbReference type="ARBA" id="ARBA00022723"/>
    </source>
</evidence>
<dbReference type="Pfam" id="PF03936">
    <property type="entry name" value="Terpene_synth_C"/>
    <property type="match status" value="1"/>
</dbReference>
<dbReference type="Gene3D" id="1.10.600.10">
    <property type="entry name" value="Farnesyl Diphosphate Synthase"/>
    <property type="match status" value="1"/>
</dbReference>
<organism evidence="7 8">
    <name type="scientific">Cucurbita moschata</name>
    <name type="common">Winter crookneck squash</name>
    <name type="synonym">Cucurbita pepo var. moschata</name>
    <dbReference type="NCBI Taxonomy" id="3662"/>
    <lineage>
        <taxon>Eukaryota</taxon>
        <taxon>Viridiplantae</taxon>
        <taxon>Streptophyta</taxon>
        <taxon>Embryophyta</taxon>
        <taxon>Tracheophyta</taxon>
        <taxon>Spermatophyta</taxon>
        <taxon>Magnoliopsida</taxon>
        <taxon>eudicotyledons</taxon>
        <taxon>Gunneridae</taxon>
        <taxon>Pentapetalae</taxon>
        <taxon>rosids</taxon>
        <taxon>fabids</taxon>
        <taxon>Cucurbitales</taxon>
        <taxon>Cucurbitaceae</taxon>
        <taxon>Cucurbiteae</taxon>
        <taxon>Cucurbita</taxon>
    </lineage>
</organism>
<keyword evidence="3" id="KW-0460">Magnesium</keyword>
<protein>
    <submittedName>
        <fullName evidence="8">Terpene synthase 10-like</fullName>
    </submittedName>
</protein>
<dbReference type="Gene3D" id="1.50.10.130">
    <property type="entry name" value="Terpene synthase, N-terminal domain"/>
    <property type="match status" value="1"/>
</dbReference>
<dbReference type="KEGG" id="cmos:111434993"/>
<dbReference type="GO" id="GO:0010333">
    <property type="term" value="F:terpene synthase activity"/>
    <property type="evidence" value="ECO:0007669"/>
    <property type="project" value="InterPro"/>
</dbReference>
<dbReference type="SUPFAM" id="SSF48576">
    <property type="entry name" value="Terpenoid synthases"/>
    <property type="match status" value="1"/>
</dbReference>
<dbReference type="InterPro" id="IPR001906">
    <property type="entry name" value="Terpene_synth_N"/>
</dbReference>
<dbReference type="InterPro" id="IPR044814">
    <property type="entry name" value="Terpene_cyclase_plant_C1"/>
</dbReference>
<dbReference type="PANTHER" id="PTHR31225:SF9">
    <property type="entry name" value="TERPENE SYNTHASE 10"/>
    <property type="match status" value="1"/>
</dbReference>
<dbReference type="FunFam" id="1.10.600.10:FF:000007">
    <property type="entry name" value="Isoprene synthase, chloroplastic"/>
    <property type="match status" value="1"/>
</dbReference>
<dbReference type="GO" id="GO:0000287">
    <property type="term" value="F:magnesium ion binding"/>
    <property type="evidence" value="ECO:0007669"/>
    <property type="project" value="InterPro"/>
</dbReference>
<dbReference type="SUPFAM" id="SSF48239">
    <property type="entry name" value="Terpenoid cyclases/Protein prenyltransferases"/>
    <property type="match status" value="1"/>
</dbReference>
<keyword evidence="7" id="KW-1185">Reference proteome</keyword>
<evidence type="ECO:0000313" key="8">
    <source>
        <dbReference type="RefSeq" id="XP_022928104.1"/>
    </source>
</evidence>
<dbReference type="Proteomes" id="UP000504609">
    <property type="component" value="Unplaced"/>
</dbReference>